<protein>
    <submittedName>
        <fullName evidence="1">RNA-binding (RRM/RBD/RNP motifs) family protein</fullName>
    </submittedName>
</protein>
<sequence>MGGGLTVILLPLGFKDLGLLLPSMVLSIYPRLWLSNKLLQYIWRSSVPVLWRSNSWHGDRNKSLLSIFPIWAVRKHYYQLYKWTRLQLATIPTNVPLLNCIFYSCSCDRLCSAIWRTIVTSSKPSSPSRHDYGTHSSNPANSNTGCSSLPVDSLALCSFCCSRATLGLTMVSLLTVVVLSRFRRV</sequence>
<name>A0A1D6N5Q4_MAIZE</name>
<reference evidence="1" key="1">
    <citation type="submission" date="2015-12" db="EMBL/GenBank/DDBJ databases">
        <title>Update maize B73 reference genome by single molecule sequencing technologies.</title>
        <authorList>
            <consortium name="Maize Genome Sequencing Project"/>
            <person name="Ware D."/>
        </authorList>
    </citation>
    <scope>NUCLEOTIDE SEQUENCE [LARGE SCALE GENOMIC DNA]</scope>
    <source>
        <tissue evidence="1">Seedling</tissue>
    </source>
</reference>
<organism evidence="1">
    <name type="scientific">Zea mays</name>
    <name type="common">Maize</name>
    <dbReference type="NCBI Taxonomy" id="4577"/>
    <lineage>
        <taxon>Eukaryota</taxon>
        <taxon>Viridiplantae</taxon>
        <taxon>Streptophyta</taxon>
        <taxon>Embryophyta</taxon>
        <taxon>Tracheophyta</taxon>
        <taxon>Spermatophyta</taxon>
        <taxon>Magnoliopsida</taxon>
        <taxon>Liliopsida</taxon>
        <taxon>Poales</taxon>
        <taxon>Poaceae</taxon>
        <taxon>PACMAD clade</taxon>
        <taxon>Panicoideae</taxon>
        <taxon>Andropogonodae</taxon>
        <taxon>Andropogoneae</taxon>
        <taxon>Tripsacinae</taxon>
        <taxon>Zea</taxon>
    </lineage>
</organism>
<accession>A0A1D6N5Q4</accession>
<proteinExistence type="predicted"/>
<evidence type="ECO:0000313" key="1">
    <source>
        <dbReference type="EMBL" id="ONM35947.1"/>
    </source>
</evidence>
<dbReference type="AlphaFoldDB" id="A0A1D6N5Q4"/>
<gene>
    <name evidence="1" type="ORF">ZEAMMB73_Zm00001d042641</name>
</gene>
<dbReference type="EMBL" id="CM007649">
    <property type="protein sequence ID" value="ONM35947.1"/>
    <property type="molecule type" value="Genomic_DNA"/>
</dbReference>